<dbReference type="EMBL" id="JAAOZQ010000093">
    <property type="protein sequence ID" value="KAF7518975.1"/>
    <property type="molecule type" value="Genomic_DNA"/>
</dbReference>
<keyword evidence="3" id="KW-1185">Reference proteome</keyword>
<organism evidence="2 3">
    <name type="scientific">Penicillium crustosum</name>
    <name type="common">Blue mold fungus</name>
    <dbReference type="NCBI Taxonomy" id="36656"/>
    <lineage>
        <taxon>Eukaryota</taxon>
        <taxon>Fungi</taxon>
        <taxon>Dikarya</taxon>
        <taxon>Ascomycota</taxon>
        <taxon>Pezizomycotina</taxon>
        <taxon>Eurotiomycetes</taxon>
        <taxon>Eurotiomycetidae</taxon>
        <taxon>Eurotiales</taxon>
        <taxon>Aspergillaceae</taxon>
        <taxon>Penicillium</taxon>
    </lineage>
</organism>
<keyword evidence="1" id="KW-0472">Membrane</keyword>
<evidence type="ECO:0000256" key="1">
    <source>
        <dbReference type="SAM" id="Phobius"/>
    </source>
</evidence>
<comment type="caution">
    <text evidence="2">The sequence shown here is derived from an EMBL/GenBank/DDBJ whole genome shotgun (WGS) entry which is preliminary data.</text>
</comment>
<evidence type="ECO:0000313" key="3">
    <source>
        <dbReference type="Proteomes" id="UP000701341"/>
    </source>
</evidence>
<name>A0A9P5GFK3_PENCR</name>
<accession>A0A9P5GFK3</accession>
<reference evidence="2" key="1">
    <citation type="submission" date="2020-02" db="EMBL/GenBank/DDBJ databases">
        <authorList>
            <person name="Lichtner F.J."/>
        </authorList>
    </citation>
    <scope>NUCLEOTIDE SEQUENCE</scope>
    <source>
        <strain evidence="2">G10</strain>
    </source>
</reference>
<sequence>CQSLFANRMLQTLESFNSNIDSSLDLGIGAAEIQHAFTGEELKAVINAYIVRIKDIFAFSLAGAVAAVLLSLLIPQKQLPDHQHKTDESGTA</sequence>
<keyword evidence="1" id="KW-1133">Transmembrane helix</keyword>
<feature type="non-terminal residue" evidence="2">
    <location>
        <position position="1"/>
    </location>
</feature>
<keyword evidence="1" id="KW-0812">Transmembrane</keyword>
<gene>
    <name evidence="2" type="ORF">PCG10_010478</name>
</gene>
<protein>
    <submittedName>
        <fullName evidence="2">Uncharacterized protein</fullName>
    </submittedName>
</protein>
<evidence type="ECO:0000313" key="2">
    <source>
        <dbReference type="EMBL" id="KAF7518975.1"/>
    </source>
</evidence>
<dbReference type="Proteomes" id="UP000701341">
    <property type="component" value="Unassembled WGS sequence"/>
</dbReference>
<proteinExistence type="predicted"/>
<dbReference type="AlphaFoldDB" id="A0A9P5GFK3"/>
<feature type="transmembrane region" description="Helical" evidence="1">
    <location>
        <begin position="56"/>
        <end position="75"/>
    </location>
</feature>